<evidence type="ECO:0000256" key="4">
    <source>
        <dbReference type="ARBA" id="ARBA00022723"/>
    </source>
</evidence>
<gene>
    <name evidence="7" type="ORF">ACFYKT_19220</name>
</gene>
<evidence type="ECO:0000313" key="8">
    <source>
        <dbReference type="Proteomes" id="UP001601058"/>
    </source>
</evidence>
<keyword evidence="8" id="KW-1185">Reference proteome</keyword>
<accession>A0ABW6K2P0</accession>
<dbReference type="InterPro" id="IPR008007">
    <property type="entry name" value="Peptidase_M42"/>
</dbReference>
<dbReference type="CDD" id="cd05656">
    <property type="entry name" value="M42_Frv"/>
    <property type="match status" value="1"/>
</dbReference>
<keyword evidence="3" id="KW-0645">Protease</keyword>
<protein>
    <submittedName>
        <fullName evidence="7">M42 family metallopeptidase</fullName>
    </submittedName>
</protein>
<reference evidence="7 8" key="1">
    <citation type="submission" date="2024-08" db="EMBL/GenBank/DDBJ databases">
        <title>Two novel Cytobacillus novel species.</title>
        <authorList>
            <person name="Liu G."/>
        </authorList>
    </citation>
    <scope>NUCLEOTIDE SEQUENCE [LARGE SCALE GENOMIC DNA]</scope>
    <source>
        <strain evidence="7 8">FJAT-53684</strain>
    </source>
</reference>
<dbReference type="SUPFAM" id="SSF53187">
    <property type="entry name" value="Zn-dependent exopeptidases"/>
    <property type="match status" value="1"/>
</dbReference>
<dbReference type="Gene3D" id="3.40.630.10">
    <property type="entry name" value="Zn peptidases"/>
    <property type="match status" value="1"/>
</dbReference>
<dbReference type="Gene3D" id="2.40.30.40">
    <property type="entry name" value="Peptidase M42, domain 2"/>
    <property type="match status" value="1"/>
</dbReference>
<comment type="similarity">
    <text evidence="1 6">Belongs to the peptidase M42 family.</text>
</comment>
<evidence type="ECO:0000256" key="5">
    <source>
        <dbReference type="ARBA" id="ARBA00022801"/>
    </source>
</evidence>
<dbReference type="PANTHER" id="PTHR32481:SF7">
    <property type="entry name" value="AMINOPEPTIDASE YHFE-RELATED"/>
    <property type="match status" value="1"/>
</dbReference>
<keyword evidence="4" id="KW-0479">Metal-binding</keyword>
<proteinExistence type="inferred from homology"/>
<dbReference type="Proteomes" id="UP001601058">
    <property type="component" value="Unassembled WGS sequence"/>
</dbReference>
<dbReference type="RefSeq" id="WP_389222834.1">
    <property type="nucleotide sequence ID" value="NZ_JBIACJ010000014.1"/>
</dbReference>
<dbReference type="EMBL" id="JBIACJ010000014">
    <property type="protein sequence ID" value="MFE8698442.1"/>
    <property type="molecule type" value="Genomic_DNA"/>
</dbReference>
<dbReference type="InterPro" id="IPR023367">
    <property type="entry name" value="Peptidase_M42_dom2"/>
</dbReference>
<dbReference type="InterPro" id="IPR051464">
    <property type="entry name" value="Peptidase_M42_aminopept"/>
</dbReference>
<evidence type="ECO:0000256" key="2">
    <source>
        <dbReference type="ARBA" id="ARBA00022438"/>
    </source>
</evidence>
<dbReference type="PIRSF" id="PIRSF001123">
    <property type="entry name" value="PepA_GA"/>
    <property type="match status" value="1"/>
</dbReference>
<name>A0ABW6K2P0_9BACI</name>
<dbReference type="SUPFAM" id="SSF101821">
    <property type="entry name" value="Aminopeptidase/glucanase lid domain"/>
    <property type="match status" value="1"/>
</dbReference>
<evidence type="ECO:0000256" key="1">
    <source>
        <dbReference type="ARBA" id="ARBA00006272"/>
    </source>
</evidence>
<evidence type="ECO:0000313" key="7">
    <source>
        <dbReference type="EMBL" id="MFE8698442.1"/>
    </source>
</evidence>
<dbReference type="PANTHER" id="PTHR32481">
    <property type="entry name" value="AMINOPEPTIDASE"/>
    <property type="match status" value="1"/>
</dbReference>
<evidence type="ECO:0000256" key="3">
    <source>
        <dbReference type="ARBA" id="ARBA00022670"/>
    </source>
</evidence>
<dbReference type="Pfam" id="PF05343">
    <property type="entry name" value="Peptidase_M42"/>
    <property type="match status" value="1"/>
</dbReference>
<keyword evidence="5" id="KW-0378">Hydrolase</keyword>
<sequence>MKKLRDYLLELDELHGVSGDEEMVANYLMENMQPISDDFYQDNLGNLVFIKKGTDPNYKIMLSAHMDEIGYVVRYIDKMGFVYIFPVGIHDPRMAINQFLSINTSKGIVTGVTGSKPSHIVSREEASKTIPIDQIYVDVGTSSRLETEELGVQVGDYVSFARKGQFLNGGKVYAGKSIDNRAGCAVLIQVMKELQHLEIVPTVYAVVTVQEEIGIRGAGPAAFGIEPDLALAIDVVFAGGTPGTPEQALPIKMGSGPAIKFFDWSLKTFNGNAVPKKLTNQLMSSAQKHDIPFQRDVMIAGATDGAKISLAGKGVLTGGVSIPMRYMHTAVGCVHMDDMNHSVSLIKEFMVDTK</sequence>
<organism evidence="7 8">
    <name type="scientific">Cytobacillus mangrovibacter</name>
    <dbReference type="NCBI Taxonomy" id="3299024"/>
    <lineage>
        <taxon>Bacteria</taxon>
        <taxon>Bacillati</taxon>
        <taxon>Bacillota</taxon>
        <taxon>Bacilli</taxon>
        <taxon>Bacillales</taxon>
        <taxon>Bacillaceae</taxon>
        <taxon>Cytobacillus</taxon>
    </lineage>
</organism>
<comment type="caution">
    <text evidence="7">The sequence shown here is derived from an EMBL/GenBank/DDBJ whole genome shotgun (WGS) entry which is preliminary data.</text>
</comment>
<keyword evidence="2" id="KW-0031">Aminopeptidase</keyword>
<evidence type="ECO:0000256" key="6">
    <source>
        <dbReference type="PIRNR" id="PIRNR001123"/>
    </source>
</evidence>